<accession>A0ABY5ZF47</accession>
<keyword evidence="2" id="KW-0472">Membrane</keyword>
<dbReference type="RefSeq" id="WP_260728776.1">
    <property type="nucleotide sequence ID" value="NZ_BAAABS010000004.1"/>
</dbReference>
<gene>
    <name evidence="3" type="ORF">Drose_14715</name>
</gene>
<keyword evidence="2" id="KW-1133">Transmembrane helix</keyword>
<dbReference type="EMBL" id="CP073721">
    <property type="protein sequence ID" value="UWZ39372.1"/>
    <property type="molecule type" value="Genomic_DNA"/>
</dbReference>
<evidence type="ECO:0000256" key="2">
    <source>
        <dbReference type="SAM" id="Phobius"/>
    </source>
</evidence>
<keyword evidence="4" id="KW-1185">Reference proteome</keyword>
<name>A0ABY5ZF47_9ACTN</name>
<dbReference type="Proteomes" id="UP001058271">
    <property type="component" value="Chromosome"/>
</dbReference>
<reference evidence="3" key="1">
    <citation type="submission" date="2021-04" db="EMBL/GenBank/DDBJ databases">
        <title>Biosynthetic gene clusters of Dactylosporangioum roseum.</title>
        <authorList>
            <person name="Hartkoorn R.C."/>
            <person name="Beaudoing E."/>
            <person name="Hot D."/>
            <person name="Moureu S."/>
        </authorList>
    </citation>
    <scope>NUCLEOTIDE SEQUENCE</scope>
    <source>
        <strain evidence="3">NRRL B-16295</strain>
    </source>
</reference>
<keyword evidence="2" id="KW-0812">Transmembrane</keyword>
<protein>
    <submittedName>
        <fullName evidence="3">Uncharacterized protein</fullName>
    </submittedName>
</protein>
<feature type="transmembrane region" description="Helical" evidence="2">
    <location>
        <begin position="6"/>
        <end position="28"/>
    </location>
</feature>
<organism evidence="3 4">
    <name type="scientific">Dactylosporangium roseum</name>
    <dbReference type="NCBI Taxonomy" id="47989"/>
    <lineage>
        <taxon>Bacteria</taxon>
        <taxon>Bacillati</taxon>
        <taxon>Actinomycetota</taxon>
        <taxon>Actinomycetes</taxon>
        <taxon>Micromonosporales</taxon>
        <taxon>Micromonosporaceae</taxon>
        <taxon>Dactylosporangium</taxon>
    </lineage>
</organism>
<sequence length="64" mass="6906">MQATRRAAVYLLLAVAYAVVVLPVGLVARLIRDPLRRRPDASAGSYWSAPPRTGAAEGRYAAPR</sequence>
<evidence type="ECO:0000256" key="1">
    <source>
        <dbReference type="SAM" id="MobiDB-lite"/>
    </source>
</evidence>
<evidence type="ECO:0000313" key="3">
    <source>
        <dbReference type="EMBL" id="UWZ39372.1"/>
    </source>
</evidence>
<feature type="region of interest" description="Disordered" evidence="1">
    <location>
        <begin position="38"/>
        <end position="64"/>
    </location>
</feature>
<evidence type="ECO:0000313" key="4">
    <source>
        <dbReference type="Proteomes" id="UP001058271"/>
    </source>
</evidence>
<proteinExistence type="predicted"/>